<keyword evidence="2" id="KW-1185">Reference proteome</keyword>
<name>A0A2P6RT29_ROSCH</name>
<dbReference type="EMBL" id="PDCK01000040">
    <property type="protein sequence ID" value="PRQ49588.1"/>
    <property type="molecule type" value="Genomic_DNA"/>
</dbReference>
<reference evidence="1 2" key="1">
    <citation type="journal article" date="2018" name="Nat. Genet.">
        <title>The Rosa genome provides new insights in the design of modern roses.</title>
        <authorList>
            <person name="Bendahmane M."/>
        </authorList>
    </citation>
    <scope>NUCLEOTIDE SEQUENCE [LARGE SCALE GENOMIC DNA]</scope>
    <source>
        <strain evidence="2">cv. Old Blush</strain>
    </source>
</reference>
<dbReference type="Gramene" id="PRQ49588">
    <property type="protein sequence ID" value="PRQ49588"/>
    <property type="gene ID" value="RchiOBHm_Chr2g0123591"/>
</dbReference>
<proteinExistence type="predicted"/>
<comment type="caution">
    <text evidence="1">The sequence shown here is derived from an EMBL/GenBank/DDBJ whole genome shotgun (WGS) entry which is preliminary data.</text>
</comment>
<protein>
    <submittedName>
        <fullName evidence="1">Uncharacterized protein</fullName>
    </submittedName>
</protein>
<dbReference type="Proteomes" id="UP000238479">
    <property type="component" value="Chromosome 2"/>
</dbReference>
<accession>A0A2P6RT29</accession>
<sequence>MEPLILIILYIKAGFVVTVTKPFWYRLQSSRTVEITFSSLFCDKDDTHGLFQIINTSCSPSFALPKMNDTVNSIIPKSFSDPSIVSYRNKKEKINSIQISVLEVKNGANCSSCCRFCS</sequence>
<organism evidence="1 2">
    <name type="scientific">Rosa chinensis</name>
    <name type="common">China rose</name>
    <dbReference type="NCBI Taxonomy" id="74649"/>
    <lineage>
        <taxon>Eukaryota</taxon>
        <taxon>Viridiplantae</taxon>
        <taxon>Streptophyta</taxon>
        <taxon>Embryophyta</taxon>
        <taxon>Tracheophyta</taxon>
        <taxon>Spermatophyta</taxon>
        <taxon>Magnoliopsida</taxon>
        <taxon>eudicotyledons</taxon>
        <taxon>Gunneridae</taxon>
        <taxon>Pentapetalae</taxon>
        <taxon>rosids</taxon>
        <taxon>fabids</taxon>
        <taxon>Rosales</taxon>
        <taxon>Rosaceae</taxon>
        <taxon>Rosoideae</taxon>
        <taxon>Rosoideae incertae sedis</taxon>
        <taxon>Rosa</taxon>
    </lineage>
</organism>
<dbReference type="AlphaFoldDB" id="A0A2P6RT29"/>
<evidence type="ECO:0000313" key="1">
    <source>
        <dbReference type="EMBL" id="PRQ49588.1"/>
    </source>
</evidence>
<evidence type="ECO:0000313" key="2">
    <source>
        <dbReference type="Proteomes" id="UP000238479"/>
    </source>
</evidence>
<gene>
    <name evidence="1" type="ORF">RchiOBHm_Chr2g0123591</name>
</gene>